<sequence>MKVKKRPFFKKFIFTLLLGLLVLSIVTVFILRKQVKNVMVWEEKVTTAAKQYGIEEYSDVILAIIYTESKGDHVDLMQSSESKYGTRNRIFTSEESIESGVEHLAEVVKEADRQNCDVWTAVQAYNFGSKYIDYVAQHGNKNTLEISEKYSRDILAPLLGNKTKETYFYKHPFALLHNGGKLYKDGGNFFYAESVKWNLKLIRLFSKF</sequence>
<accession>A0A1X6WNX9</accession>
<feature type="transmembrane region" description="Helical" evidence="2">
    <location>
        <begin position="12"/>
        <end position="31"/>
    </location>
</feature>
<dbReference type="CDD" id="cd16891">
    <property type="entry name" value="CwlT-like"/>
    <property type="match status" value="1"/>
</dbReference>
<keyword evidence="2" id="KW-1133">Transmembrane helix</keyword>
<dbReference type="EMBL" id="FWFD01000009">
    <property type="protein sequence ID" value="SLM85980.1"/>
    <property type="molecule type" value="Genomic_DNA"/>
</dbReference>
<evidence type="ECO:0000313" key="5">
    <source>
        <dbReference type="Proteomes" id="UP000195918"/>
    </source>
</evidence>
<dbReference type="InterPro" id="IPR047194">
    <property type="entry name" value="CwlT-like_lysozyme"/>
</dbReference>
<organism evidence="4 5">
    <name type="scientific">Vagococcus fluvialis bH819</name>
    <dbReference type="NCBI Taxonomy" id="1255619"/>
    <lineage>
        <taxon>Bacteria</taxon>
        <taxon>Bacillati</taxon>
        <taxon>Bacillota</taxon>
        <taxon>Bacilli</taxon>
        <taxon>Lactobacillales</taxon>
        <taxon>Enterococcaceae</taxon>
        <taxon>Vagococcus</taxon>
    </lineage>
</organism>
<dbReference type="InterPro" id="IPR023346">
    <property type="entry name" value="Lysozyme-like_dom_sf"/>
</dbReference>
<feature type="domain" description="CwlT-like lysozyme" evidence="3">
    <location>
        <begin position="36"/>
        <end position="198"/>
    </location>
</feature>
<dbReference type="RefSeq" id="WP_256958429.1">
    <property type="nucleotide sequence ID" value="NZ_FWFD01000009.1"/>
</dbReference>
<evidence type="ECO:0000256" key="1">
    <source>
        <dbReference type="ARBA" id="ARBA00004241"/>
    </source>
</evidence>
<name>A0A1X6WNX9_9ENTE</name>
<proteinExistence type="predicted"/>
<keyword evidence="5" id="KW-1185">Reference proteome</keyword>
<dbReference type="AlphaFoldDB" id="A0A1X6WNX9"/>
<evidence type="ECO:0000256" key="2">
    <source>
        <dbReference type="SAM" id="Phobius"/>
    </source>
</evidence>
<comment type="subcellular location">
    <subcellularLocation>
        <location evidence="1">Cell surface</location>
    </subcellularLocation>
</comment>
<dbReference type="Gene3D" id="1.10.530.10">
    <property type="match status" value="1"/>
</dbReference>
<reference evidence="5" key="1">
    <citation type="submission" date="2017-02" db="EMBL/GenBank/DDBJ databases">
        <authorList>
            <person name="Dridi B."/>
        </authorList>
    </citation>
    <scope>NUCLEOTIDE SEQUENCE [LARGE SCALE GENOMIC DNA]</scope>
    <source>
        <strain evidence="5">bH819</strain>
    </source>
</reference>
<dbReference type="GO" id="GO:0009986">
    <property type="term" value="C:cell surface"/>
    <property type="evidence" value="ECO:0007669"/>
    <property type="project" value="UniProtKB-SubCell"/>
</dbReference>
<dbReference type="Proteomes" id="UP000195918">
    <property type="component" value="Unassembled WGS sequence"/>
</dbReference>
<evidence type="ECO:0000313" key="4">
    <source>
        <dbReference type="EMBL" id="SLM85980.1"/>
    </source>
</evidence>
<keyword evidence="2" id="KW-0472">Membrane</keyword>
<dbReference type="SUPFAM" id="SSF53955">
    <property type="entry name" value="Lysozyme-like"/>
    <property type="match status" value="1"/>
</dbReference>
<dbReference type="Pfam" id="PF13702">
    <property type="entry name" value="Lysozyme_like"/>
    <property type="match status" value="1"/>
</dbReference>
<keyword evidence="2" id="KW-0812">Transmembrane</keyword>
<evidence type="ECO:0000259" key="3">
    <source>
        <dbReference type="Pfam" id="PF13702"/>
    </source>
</evidence>
<protein>
    <submittedName>
        <fullName evidence="4">Pneumococcal vaccine antigen A homolog</fullName>
    </submittedName>
</protein>
<gene>
    <name evidence="4" type="ORF">FM121_07745</name>
</gene>